<dbReference type="Proteomes" id="UP000008177">
    <property type="component" value="Unplaced contigs"/>
</dbReference>
<gene>
    <name evidence="1" type="ORF">BofuT4_P067630.1</name>
</gene>
<evidence type="ECO:0000313" key="2">
    <source>
        <dbReference type="Proteomes" id="UP000008177"/>
    </source>
</evidence>
<dbReference type="AlphaFoldDB" id="G2XRI7"/>
<dbReference type="InParanoid" id="G2XRI7"/>
<accession>G2XRI7</accession>
<protein>
    <submittedName>
        <fullName evidence="1">Uncharacterized protein</fullName>
    </submittedName>
</protein>
<dbReference type="HOGENOM" id="CLU_2196524_0_0_1"/>
<name>G2XRI7_BOTF4</name>
<sequence>MRLVRLVRVPDGDWWEGGTEARSRGKHDFPPKFLITIVDSRLVESDFCGLVRPATNHIEIRPSQFRSPIDFQISTTLQKLGSCSMDRGLFKASAKQEPKHEVNFFNSR</sequence>
<dbReference type="EMBL" id="FQ790256">
    <property type="protein sequence ID" value="CCD43355.1"/>
    <property type="molecule type" value="Genomic_DNA"/>
</dbReference>
<organism evidence="1 2">
    <name type="scientific">Botryotinia fuckeliana (strain T4)</name>
    <name type="common">Noble rot fungus</name>
    <name type="synonym">Botrytis cinerea</name>
    <dbReference type="NCBI Taxonomy" id="999810"/>
    <lineage>
        <taxon>Eukaryota</taxon>
        <taxon>Fungi</taxon>
        <taxon>Dikarya</taxon>
        <taxon>Ascomycota</taxon>
        <taxon>Pezizomycotina</taxon>
        <taxon>Leotiomycetes</taxon>
        <taxon>Helotiales</taxon>
        <taxon>Sclerotiniaceae</taxon>
        <taxon>Botrytis</taxon>
    </lineage>
</organism>
<evidence type="ECO:0000313" key="1">
    <source>
        <dbReference type="EMBL" id="CCD43355.1"/>
    </source>
</evidence>
<reference evidence="2" key="1">
    <citation type="journal article" date="2011" name="PLoS Genet.">
        <title>Genomic analysis of the necrotrophic fungal pathogens Sclerotinia sclerotiorum and Botrytis cinerea.</title>
        <authorList>
            <person name="Amselem J."/>
            <person name="Cuomo C.A."/>
            <person name="van Kan J.A."/>
            <person name="Viaud M."/>
            <person name="Benito E.P."/>
            <person name="Couloux A."/>
            <person name="Coutinho P.M."/>
            <person name="de Vries R.P."/>
            <person name="Dyer P.S."/>
            <person name="Fillinger S."/>
            <person name="Fournier E."/>
            <person name="Gout L."/>
            <person name="Hahn M."/>
            <person name="Kohn L."/>
            <person name="Lapalu N."/>
            <person name="Plummer K.M."/>
            <person name="Pradier J.M."/>
            <person name="Quevillon E."/>
            <person name="Sharon A."/>
            <person name="Simon A."/>
            <person name="ten Have A."/>
            <person name="Tudzynski B."/>
            <person name="Tudzynski P."/>
            <person name="Wincker P."/>
            <person name="Andrew M."/>
            <person name="Anthouard V."/>
            <person name="Beever R.E."/>
            <person name="Beffa R."/>
            <person name="Benoit I."/>
            <person name="Bouzid O."/>
            <person name="Brault B."/>
            <person name="Chen Z."/>
            <person name="Choquer M."/>
            <person name="Collemare J."/>
            <person name="Cotton P."/>
            <person name="Danchin E.G."/>
            <person name="Da Silva C."/>
            <person name="Gautier A."/>
            <person name="Giraud C."/>
            <person name="Giraud T."/>
            <person name="Gonzalez C."/>
            <person name="Grossetete S."/>
            <person name="Guldener U."/>
            <person name="Henrissat B."/>
            <person name="Howlett B.J."/>
            <person name="Kodira C."/>
            <person name="Kretschmer M."/>
            <person name="Lappartient A."/>
            <person name="Leroch M."/>
            <person name="Levis C."/>
            <person name="Mauceli E."/>
            <person name="Neuveglise C."/>
            <person name="Oeser B."/>
            <person name="Pearson M."/>
            <person name="Poulain J."/>
            <person name="Poussereau N."/>
            <person name="Quesneville H."/>
            <person name="Rascle C."/>
            <person name="Schumacher J."/>
            <person name="Segurens B."/>
            <person name="Sexton A."/>
            <person name="Silva E."/>
            <person name="Sirven C."/>
            <person name="Soanes D.M."/>
            <person name="Talbot N.J."/>
            <person name="Templeton M."/>
            <person name="Yandava C."/>
            <person name="Yarden O."/>
            <person name="Zeng Q."/>
            <person name="Rollins J.A."/>
            <person name="Lebrun M.H."/>
            <person name="Dickman M."/>
        </authorList>
    </citation>
    <scope>NUCLEOTIDE SEQUENCE [LARGE SCALE GENOMIC DNA]</scope>
    <source>
        <strain evidence="2">T4</strain>
    </source>
</reference>
<proteinExistence type="predicted"/>